<dbReference type="GO" id="GO:0071596">
    <property type="term" value="P:ubiquitin-dependent protein catabolic process via the N-end rule pathway"/>
    <property type="evidence" value="ECO:0007669"/>
    <property type="project" value="UniProtKB-UniRule"/>
</dbReference>
<gene>
    <name evidence="12" type="ORF">K504DRAFT_428429</name>
</gene>
<dbReference type="CDD" id="cd19673">
    <property type="entry name" value="UBR-box_UBR3"/>
    <property type="match status" value="1"/>
</dbReference>
<dbReference type="InterPro" id="IPR039164">
    <property type="entry name" value="UBR1-like"/>
</dbReference>
<dbReference type="GO" id="GO:0005737">
    <property type="term" value="C:cytoplasm"/>
    <property type="evidence" value="ECO:0007669"/>
    <property type="project" value="TreeGrafter"/>
</dbReference>
<evidence type="ECO:0000313" key="13">
    <source>
        <dbReference type="Proteomes" id="UP000799428"/>
    </source>
</evidence>
<evidence type="ECO:0000313" key="12">
    <source>
        <dbReference type="EMBL" id="KAF2711737.1"/>
    </source>
</evidence>
<dbReference type="EC" id="2.3.2.27" evidence="9"/>
<keyword evidence="13" id="KW-1185">Reference proteome</keyword>
<evidence type="ECO:0000256" key="10">
    <source>
        <dbReference type="SAM" id="MobiDB-lite"/>
    </source>
</evidence>
<comment type="pathway">
    <text evidence="9">Protein modification; protein ubiquitination.</text>
</comment>
<evidence type="ECO:0000259" key="11">
    <source>
        <dbReference type="PROSITE" id="PS51157"/>
    </source>
</evidence>
<dbReference type="GO" id="GO:0000151">
    <property type="term" value="C:ubiquitin ligase complex"/>
    <property type="evidence" value="ECO:0007669"/>
    <property type="project" value="TreeGrafter"/>
</dbReference>
<comment type="similarity">
    <text evidence="7 9">Belongs to the E3 ubiquitin-protein ligase UBR1-like family.</text>
</comment>
<feature type="region of interest" description="Disordered" evidence="10">
    <location>
        <begin position="473"/>
        <end position="502"/>
    </location>
</feature>
<protein>
    <recommendedName>
        <fullName evidence="9">E3 ubiquitin-protein ligase</fullName>
        <ecNumber evidence="9">2.3.2.27</ecNumber>
    </recommendedName>
</protein>
<evidence type="ECO:0000256" key="3">
    <source>
        <dbReference type="ARBA" id="ARBA00022723"/>
    </source>
</evidence>
<dbReference type="InterPro" id="IPR003126">
    <property type="entry name" value="Znf_UBR"/>
</dbReference>
<organism evidence="12 13">
    <name type="scientific">Pleomassaria siparia CBS 279.74</name>
    <dbReference type="NCBI Taxonomy" id="1314801"/>
    <lineage>
        <taxon>Eukaryota</taxon>
        <taxon>Fungi</taxon>
        <taxon>Dikarya</taxon>
        <taxon>Ascomycota</taxon>
        <taxon>Pezizomycotina</taxon>
        <taxon>Dothideomycetes</taxon>
        <taxon>Pleosporomycetidae</taxon>
        <taxon>Pleosporales</taxon>
        <taxon>Pleomassariaceae</taxon>
        <taxon>Pleomassaria</taxon>
    </lineage>
</organism>
<dbReference type="InterPro" id="IPR036390">
    <property type="entry name" value="WH_DNA-bd_sf"/>
</dbReference>
<feature type="zinc finger region" description="UBR-type" evidence="8">
    <location>
        <begin position="85"/>
        <end position="157"/>
    </location>
</feature>
<dbReference type="PROSITE" id="PS51157">
    <property type="entry name" value="ZF_UBR"/>
    <property type="match status" value="1"/>
</dbReference>
<evidence type="ECO:0000256" key="8">
    <source>
        <dbReference type="PROSITE-ProRule" id="PRU00508"/>
    </source>
</evidence>
<dbReference type="GO" id="GO:0016567">
    <property type="term" value="P:protein ubiquitination"/>
    <property type="evidence" value="ECO:0007669"/>
    <property type="project" value="UniProtKB-UniRule"/>
</dbReference>
<evidence type="ECO:0000256" key="2">
    <source>
        <dbReference type="ARBA" id="ARBA00022679"/>
    </source>
</evidence>
<feature type="domain" description="UBR-type" evidence="11">
    <location>
        <begin position="85"/>
        <end position="157"/>
    </location>
</feature>
<dbReference type="Proteomes" id="UP000799428">
    <property type="component" value="Unassembled WGS sequence"/>
</dbReference>
<keyword evidence="6 9" id="KW-0862">Zinc</keyword>
<comment type="catalytic activity">
    <reaction evidence="1 9">
        <text>S-ubiquitinyl-[E2 ubiquitin-conjugating enzyme]-L-cysteine + [acceptor protein]-L-lysine = [E2 ubiquitin-conjugating enzyme]-L-cysteine + N(6)-ubiquitinyl-[acceptor protein]-L-lysine.</text>
        <dbReference type="EC" id="2.3.2.27"/>
    </reaction>
</comment>
<dbReference type="InterPro" id="IPR055194">
    <property type="entry name" value="UBR1-like_WH"/>
</dbReference>
<feature type="region of interest" description="Disordered" evidence="10">
    <location>
        <begin position="397"/>
        <end position="456"/>
    </location>
</feature>
<comment type="function">
    <text evidence="9">Ubiquitin ligase protein which is a component of the N-end rule pathway. Recognizes and binds to proteins bearing specific N-terminal residues that are destabilizing according to the N-end rule, leading to their ubiquitination and subsequent degradation.</text>
</comment>
<dbReference type="CDD" id="cd16482">
    <property type="entry name" value="RING-H2_UBR1-like"/>
    <property type="match status" value="1"/>
</dbReference>
<dbReference type="FunFam" id="2.10.110.30:FF:000001">
    <property type="entry name" value="E3 ubiquitin-protein ligase UBR2 isoform 1"/>
    <property type="match status" value="1"/>
</dbReference>
<dbReference type="OrthoDB" id="26387at2759"/>
<evidence type="ECO:0000256" key="7">
    <source>
        <dbReference type="ARBA" id="ARBA00046341"/>
    </source>
</evidence>
<keyword evidence="2 9" id="KW-0808">Transferase</keyword>
<accession>A0A6G1KHA1</accession>
<dbReference type="PANTHER" id="PTHR21497">
    <property type="entry name" value="UBIQUITIN LIGASE E3 ALPHA-RELATED"/>
    <property type="match status" value="1"/>
</dbReference>
<proteinExistence type="inferred from homology"/>
<dbReference type="Gene3D" id="2.10.110.30">
    <property type="match status" value="1"/>
</dbReference>
<keyword evidence="4 9" id="KW-0863">Zinc-finger</keyword>
<evidence type="ECO:0000256" key="1">
    <source>
        <dbReference type="ARBA" id="ARBA00000900"/>
    </source>
</evidence>
<dbReference type="GO" id="GO:0008270">
    <property type="term" value="F:zinc ion binding"/>
    <property type="evidence" value="ECO:0007669"/>
    <property type="project" value="UniProtKB-UniRule"/>
</dbReference>
<reference evidence="12" key="1">
    <citation type="journal article" date="2020" name="Stud. Mycol.">
        <title>101 Dothideomycetes genomes: a test case for predicting lifestyles and emergence of pathogens.</title>
        <authorList>
            <person name="Haridas S."/>
            <person name="Albert R."/>
            <person name="Binder M."/>
            <person name="Bloem J."/>
            <person name="Labutti K."/>
            <person name="Salamov A."/>
            <person name="Andreopoulos B."/>
            <person name="Baker S."/>
            <person name="Barry K."/>
            <person name="Bills G."/>
            <person name="Bluhm B."/>
            <person name="Cannon C."/>
            <person name="Castanera R."/>
            <person name="Culley D."/>
            <person name="Daum C."/>
            <person name="Ezra D."/>
            <person name="Gonzalez J."/>
            <person name="Henrissat B."/>
            <person name="Kuo A."/>
            <person name="Liang C."/>
            <person name="Lipzen A."/>
            <person name="Lutzoni F."/>
            <person name="Magnuson J."/>
            <person name="Mondo S."/>
            <person name="Nolan M."/>
            <person name="Ohm R."/>
            <person name="Pangilinan J."/>
            <person name="Park H.-J."/>
            <person name="Ramirez L."/>
            <person name="Alfaro M."/>
            <person name="Sun H."/>
            <person name="Tritt A."/>
            <person name="Yoshinaga Y."/>
            <person name="Zwiers L.-H."/>
            <person name="Turgeon B."/>
            <person name="Goodwin S."/>
            <person name="Spatafora J."/>
            <person name="Crous P."/>
            <person name="Grigoriev I."/>
        </authorList>
    </citation>
    <scope>NUCLEOTIDE SEQUENCE</scope>
    <source>
        <strain evidence="12">CBS 279.74</strain>
    </source>
</reference>
<feature type="compositionally biased region" description="Acidic residues" evidence="10">
    <location>
        <begin position="418"/>
        <end position="456"/>
    </location>
</feature>
<dbReference type="SMART" id="SM00396">
    <property type="entry name" value="ZnF_UBR1"/>
    <property type="match status" value="1"/>
</dbReference>
<feature type="compositionally biased region" description="Pro residues" evidence="10">
    <location>
        <begin position="476"/>
        <end position="486"/>
    </location>
</feature>
<dbReference type="UniPathway" id="UPA00143"/>
<evidence type="ECO:0000256" key="6">
    <source>
        <dbReference type="ARBA" id="ARBA00022833"/>
    </source>
</evidence>
<evidence type="ECO:0000256" key="4">
    <source>
        <dbReference type="ARBA" id="ARBA00022771"/>
    </source>
</evidence>
<feature type="compositionally biased region" description="Low complexity" evidence="10">
    <location>
        <begin position="408"/>
        <end position="417"/>
    </location>
</feature>
<dbReference type="EMBL" id="MU005767">
    <property type="protein sequence ID" value="KAF2711737.1"/>
    <property type="molecule type" value="Genomic_DNA"/>
</dbReference>
<dbReference type="Pfam" id="PF02207">
    <property type="entry name" value="zf-UBR"/>
    <property type="match status" value="1"/>
</dbReference>
<dbReference type="SUPFAM" id="SSF46785">
    <property type="entry name" value="Winged helix' DNA-binding domain"/>
    <property type="match status" value="1"/>
</dbReference>
<dbReference type="InterPro" id="IPR044046">
    <property type="entry name" value="E3_ligase_UBR-like_C"/>
</dbReference>
<evidence type="ECO:0000256" key="9">
    <source>
        <dbReference type="RuleBase" id="RU366018"/>
    </source>
</evidence>
<name>A0A6G1KHA1_9PLEO</name>
<sequence>MLISLQEQKLCRNLRDLPQRHDYDYTENAARELKKILFQSLAGCGDYLPLLFPKGPPEDTNAAWSLRDAQGAVEGAEYTAAARGKPCGHIFKSGEATYRCKTCSADDTCVLCARCFDASDHEEHQVFVSVSPGNSGCCDCGDEEAWLRPVHCNIHSAAPQSSKSAGKAKVGSTLPDELQESIRMTIARALDYLIDVFSCSPEQLRLPKTEESILEDERTSRLTSKWYGPGDVAEPDQKFALVLWNDEKHTVHDVRDQVARACKQKLAFGLAKAHEVDTIGRSAIVYRSDVKELLRMAKIIEDIKLTVTIRSARDTFREHMGGAIIDWISDISGCSVGDDSQILQQTVCEELLKPWRVGSEATHQSIGKDGLDDQEFDDREAEMNGYLHQYMNAQRRAQVQRLRRQRANNDAANNDTTASDEDEDVEAESVADTGDAGDDMDIDDILDQDNDGDVDMEAYESPDEALEVSEATIAGYPPPPLPPQPGPRRNDPNLTPTESDSETMLAAPLLSHIEPSMHVPETPRTRALPLRPSRPPGYWLDKPDSYGKKQGTPAHEDLWVRLRLDHLILYDLRMWKKLRIGVRDVFISTVVSIPQFKRLLGLRFAGVYTALAQLYLIADREPDHSIINLSLQMLTTPSITAEIVERGNFLTNLMAILYTFLTTRQVGYPWNVDSKATLAFEQGAVTNRRMYHFFLDMKYLLGSEYVQERIREDERYLSQFLDLVKLHQGICPNVRAVGEHLEYETEAWISASLITREINKLCKQFSDSFVWHRDDDPTNICRAIRSAAKVAIINSLGAERKRFDSAELKAETRFKTLNVFEFDAKPSTFDGPSYKIVDYVVAKEPMSFHHALHYTLSWLVDRARSMPRDHLRGLLHFAYPELQKPYTQLGTTIPAHEPDEYLLALFDFPLRVCAWLAQMRAGIWVRNGITLRHQMTQYRSVSQRDVSYQRDVFLLQTAMVVCKPSVFLASMVDRFGLVSWMSGNYEASHHGFEENQAIEVVEDFVHLLIILLSDRTSLIPVEDDVDPQIAVMRRDIAHILCFKPLAFSEMTTRLSERVQNMDEFNDVLEEMTQFKSPEGLSDTGTFELKEQYIELIDPYIHQYTRNQREEAETIYKNYVAKKTGKPVTDVVFEPNLRPITSGVFEHLSEFTRQPFFTQIIYYLLGYALAAPSTMPNIPATRVESYVQFVLQLLLVAVLEDKTEQHEWSQEAPESFVTSVLTRHANLGIAGHPTILSILKTLLEKEAFKSCEPKITLILHRLKQRQQHTFIIASEALNMSNVRIDTASPAAFNLEEKELKKRQALDRQARVMASFKEQQGKFLANQDFDWGEDDFSDLDNEAGTPAVEQEKVVKYPSGTCIMCQEDTNDQRLYGTFGYVSESAILRQTDIKDDDWIDEATQTPTSLDRSADAIRPFGVAGKNRRTVEKVSSTGEKIITQRQDLGKGFPCSHTSRGPVSTGCGHIMHYSCFEVYLQATQRRHVSQIARNHPEQPELKEFMCPLCKGLGNMFLPIIWKGQKVKYPGALETQASFDDWIGSRVALSISKFDKTPERSIGEHASHSRQQQALYDYGVHEFIQPLASRLPEIVKSNFVTMPAPPVPAQPRFQIPAFLNVQNDEPRDTVVLPSESSSAIGQTFQMLELVRIYQRLRDTFKANNIETDLSSDQSVSTNVEDLTHTDSLAKALGYSISAVEIAQRGIQSDSMRGTLIDKISPQSLTHLRVYSETVSSYIALGSLRNMGLTKTMEEYSATQHRQLHQLFIGHPNLFDPDTLPYELKGIKPLLVQDPFIFLSECSTCVVPALNLDVHHVMRLCYLAEMVRVVLAFSADSNGRYDDGFGDIKLEDPSQGRDLERFINAEKVSNGTFTPEQMSNILLFVCLIFNVASLGDSPASFDIENMPVPARFRDPKFLYHIYTMVSTYALPFVRKSAILMHVRYGVELPHIPFDSMDEPELARLSSFLKLPSLHEMFASFGSRSAGEYATRLVVGGWIRHWIWAREGKRPLQPSISLSHPAIFELVGLPKNYDALTDEAIRRKCPTTGKELTDPCVCLFCGEIMCSQGVCCMTDKNRGGCNQHQAKCGGHIGLFINIRKCMVLFLNLNNGTWAVAPYLDRHGEVDPTLRRHHQQFLNQKRYDVLLRKVWLEGGIQSLIARRLEGDINSGGWETL</sequence>
<evidence type="ECO:0000256" key="5">
    <source>
        <dbReference type="ARBA" id="ARBA00022786"/>
    </source>
</evidence>
<keyword evidence="3 9" id="KW-0479">Metal-binding</keyword>
<dbReference type="Pfam" id="PF18995">
    <property type="entry name" value="PRT6_C"/>
    <property type="match status" value="1"/>
</dbReference>
<dbReference type="GO" id="GO:0061630">
    <property type="term" value="F:ubiquitin protein ligase activity"/>
    <property type="evidence" value="ECO:0007669"/>
    <property type="project" value="UniProtKB-UniRule"/>
</dbReference>
<dbReference type="PANTHER" id="PTHR21497:SF24">
    <property type="entry name" value="E3 UBIQUITIN-PROTEIN LIGASE UBR1"/>
    <property type="match status" value="1"/>
</dbReference>
<dbReference type="Pfam" id="PF22960">
    <property type="entry name" value="WHD_UBR1"/>
    <property type="match status" value="1"/>
</dbReference>
<keyword evidence="5 9" id="KW-0833">Ubl conjugation pathway</keyword>